<dbReference type="Gene3D" id="1.10.101.10">
    <property type="entry name" value="PGBD-like superfamily/PGBD"/>
    <property type="match status" value="1"/>
</dbReference>
<name>A0A931J0E7_9BURK</name>
<sequence length="919" mass="99086">MATLLLFRSCTGPEVAALRRALAEQLGADADDYPGLARGERFDALCEAALRRWQSGVGLLADGLLGPLGQRLLGLREGFEPLLPLHQVRTLFPATKPANVERYWPYVEAALQACGLVDPLLVRAALGTIRAETEGFLPIPEAPSRFNTRDGQAPFSAYEGQARLGNTEPGDGARFKGRGFVQLTGRANYQRLGERLGFDLLAQPDAACAPEVAALLLALFLQGVAPRLRKAMAAQDWAAARKLVNGGTHGLERFAAVCAWSPPVQARARQSVAAPATARKDPVDLRDRPYLPPPTNLLDAFPPDTEVRAALPAYTAAGLILNQGQEGACTGFGLACVVNHLRWRSAGRPETFESVSPHMLYRFARRYDEYAGEDYEGSSCRGALKAFFKHGVCLNGDWPRGDARPRYGYTRRAAEQTLGVYFRVQLRAITDLQAAIQQVGAVYAAASVHAGWYALQHGRGDHPGPQSHADLPRIEFKGEAPGDAGHAFALVGFNREGFVVQNSWGPGWGAGGFGLLSYADWLSNGMDAWVVGLGVPGVLAGRIEARAPGSGSGAAQAGAGWWSEEQAYRHSVVLGDDGRVHRYLSEDEPTRSLLHQVAALPEAQFRRGTPRQLLIYAHGGLNSEGDAIHRARALGRLALANGAYPLFMVWKTGLMETLGNLLRGGAPAAGLGEQISERTDALIERTVGRSLVRPIWSEMKANAELAFEAGRGGDLFVSALLQLAQGGPLKLHLVGHSAGAIFLGHLLSSLARRGGLGLVQSVELYAPACSIAFANRHYAAHPGVLERLHLNLLSERREREDAVGGIYRKSLLWLVANALETDRRTPLLGLAAAWDPAYSSWEGSSSTAEALRQWRRAVADSALQERLRILDADSVSTAQGKPIRADHGCFDNDLETVQRTLERICGTPLAAPPQDLRGF</sequence>
<dbReference type="InterPro" id="IPR029058">
    <property type="entry name" value="AB_hydrolase_fold"/>
</dbReference>
<dbReference type="InterPro" id="IPR038765">
    <property type="entry name" value="Papain-like_cys_pep_sf"/>
</dbReference>
<dbReference type="Gene3D" id="3.90.70.10">
    <property type="entry name" value="Cysteine proteinases"/>
    <property type="match status" value="1"/>
</dbReference>
<organism evidence="2 3">
    <name type="scientific">Inhella proteolytica</name>
    <dbReference type="NCBI Taxonomy" id="2795029"/>
    <lineage>
        <taxon>Bacteria</taxon>
        <taxon>Pseudomonadati</taxon>
        <taxon>Pseudomonadota</taxon>
        <taxon>Betaproteobacteria</taxon>
        <taxon>Burkholderiales</taxon>
        <taxon>Sphaerotilaceae</taxon>
        <taxon>Inhella</taxon>
    </lineage>
</organism>
<dbReference type="SUPFAM" id="SSF53474">
    <property type="entry name" value="alpha/beta-Hydrolases"/>
    <property type="match status" value="1"/>
</dbReference>
<dbReference type="InterPro" id="IPR023346">
    <property type="entry name" value="Lysozyme-like_dom_sf"/>
</dbReference>
<evidence type="ECO:0000313" key="2">
    <source>
        <dbReference type="EMBL" id="MBH9577179.1"/>
    </source>
</evidence>
<dbReference type="SUPFAM" id="SSF53955">
    <property type="entry name" value="Lysozyme-like"/>
    <property type="match status" value="1"/>
</dbReference>
<comment type="caution">
    <text evidence="2">The sequence shown here is derived from an EMBL/GenBank/DDBJ whole genome shotgun (WGS) entry which is preliminary data.</text>
</comment>
<dbReference type="SUPFAM" id="SSF54001">
    <property type="entry name" value="Cysteine proteinases"/>
    <property type="match status" value="1"/>
</dbReference>
<dbReference type="Gene3D" id="1.10.530.10">
    <property type="match status" value="1"/>
</dbReference>
<protein>
    <submittedName>
        <fullName evidence="2">Peptidase C1</fullName>
    </submittedName>
</protein>
<feature type="region of interest" description="Disordered" evidence="1">
    <location>
        <begin position="270"/>
        <end position="289"/>
    </location>
</feature>
<evidence type="ECO:0000313" key="3">
    <source>
        <dbReference type="Proteomes" id="UP000613266"/>
    </source>
</evidence>
<dbReference type="AlphaFoldDB" id="A0A931J0E7"/>
<dbReference type="EMBL" id="JAEDAK010000005">
    <property type="protein sequence ID" value="MBH9577179.1"/>
    <property type="molecule type" value="Genomic_DNA"/>
</dbReference>
<keyword evidence="3" id="KW-1185">Reference proteome</keyword>
<dbReference type="RefSeq" id="WP_198110948.1">
    <property type="nucleotide sequence ID" value="NZ_JAEDAK010000005.1"/>
</dbReference>
<dbReference type="CDD" id="cd02619">
    <property type="entry name" value="Peptidase_C1"/>
    <property type="match status" value="1"/>
</dbReference>
<dbReference type="InterPro" id="IPR036365">
    <property type="entry name" value="PGBD-like_sf"/>
</dbReference>
<reference evidence="2" key="1">
    <citation type="submission" date="2020-12" db="EMBL/GenBank/DDBJ databases">
        <title>The genome sequence of Inhella sp. 1Y17.</title>
        <authorList>
            <person name="Liu Y."/>
        </authorList>
    </citation>
    <scope>NUCLEOTIDE SEQUENCE</scope>
    <source>
        <strain evidence="2">1Y17</strain>
    </source>
</reference>
<dbReference type="Proteomes" id="UP000613266">
    <property type="component" value="Unassembled WGS sequence"/>
</dbReference>
<dbReference type="SUPFAM" id="SSF47090">
    <property type="entry name" value="PGBD-like"/>
    <property type="match status" value="1"/>
</dbReference>
<accession>A0A931J0E7</accession>
<dbReference type="InterPro" id="IPR036366">
    <property type="entry name" value="PGBDSf"/>
</dbReference>
<proteinExistence type="predicted"/>
<feature type="compositionally biased region" description="Basic and acidic residues" evidence="1">
    <location>
        <begin position="278"/>
        <end position="289"/>
    </location>
</feature>
<evidence type="ECO:0000256" key="1">
    <source>
        <dbReference type="SAM" id="MobiDB-lite"/>
    </source>
</evidence>
<gene>
    <name evidence="2" type="ORF">I7X39_09700</name>
</gene>